<dbReference type="Proteomes" id="UP000248863">
    <property type="component" value="Unassembled WGS sequence"/>
</dbReference>
<proteinExistence type="inferred from homology"/>
<dbReference type="InterPro" id="IPR002129">
    <property type="entry name" value="PyrdxlP-dep_de-COase"/>
</dbReference>
<evidence type="ECO:0000256" key="2">
    <source>
        <dbReference type="ARBA" id="ARBA00009533"/>
    </source>
</evidence>
<comment type="caution">
    <text evidence="8">The sequence shown here is derived from an EMBL/GenBank/DDBJ whole genome shotgun (WGS) entry which is preliminary data.</text>
</comment>
<evidence type="ECO:0000256" key="1">
    <source>
        <dbReference type="ARBA" id="ARBA00001933"/>
    </source>
</evidence>
<evidence type="ECO:0000256" key="7">
    <source>
        <dbReference type="RuleBase" id="RU000382"/>
    </source>
</evidence>
<dbReference type="OrthoDB" id="9803665at2"/>
<reference evidence="8 9" key="1">
    <citation type="submission" date="2017-07" db="EMBL/GenBank/DDBJ databases">
        <title>Draft Genome Sequences of Select Purple Nonsulfur Bacteria.</title>
        <authorList>
            <person name="Lasarre B."/>
            <person name="Mckinlay J.B."/>
        </authorList>
    </citation>
    <scope>NUCLEOTIDE SEQUENCE [LARGE SCALE GENOMIC DNA]</scope>
    <source>
        <strain evidence="8 9">DSM 11907</strain>
    </source>
</reference>
<keyword evidence="3" id="KW-0210">Decarboxylase</keyword>
<keyword evidence="5 7" id="KW-0456">Lyase</keyword>
<dbReference type="GO" id="GO:0030170">
    <property type="term" value="F:pyridoxal phosphate binding"/>
    <property type="evidence" value="ECO:0007669"/>
    <property type="project" value="InterPro"/>
</dbReference>
<feature type="modified residue" description="N6-(pyridoxal phosphate)lysine" evidence="6">
    <location>
        <position position="306"/>
    </location>
</feature>
<organism evidence="8 9">
    <name type="scientific">Rhodoplanes elegans</name>
    <dbReference type="NCBI Taxonomy" id="29408"/>
    <lineage>
        <taxon>Bacteria</taxon>
        <taxon>Pseudomonadati</taxon>
        <taxon>Pseudomonadota</taxon>
        <taxon>Alphaproteobacteria</taxon>
        <taxon>Hyphomicrobiales</taxon>
        <taxon>Nitrobacteraceae</taxon>
        <taxon>Rhodoplanes</taxon>
    </lineage>
</organism>
<dbReference type="EMBL" id="NPEU01000031">
    <property type="protein sequence ID" value="RAI40855.1"/>
    <property type="molecule type" value="Genomic_DNA"/>
</dbReference>
<protein>
    <submittedName>
        <fullName evidence="8">Diaminobutyrate decarboxylase</fullName>
    </submittedName>
</protein>
<keyword evidence="4 6" id="KW-0663">Pyridoxal phosphate</keyword>
<dbReference type="Gene3D" id="3.40.640.10">
    <property type="entry name" value="Type I PLP-dependent aspartate aminotransferase-like (Major domain)"/>
    <property type="match status" value="1"/>
</dbReference>
<dbReference type="Gene3D" id="3.90.1150.170">
    <property type="match status" value="1"/>
</dbReference>
<dbReference type="PANTHER" id="PTHR45677:SF8">
    <property type="entry name" value="CYSTEINE SULFINIC ACID DECARBOXYLASE"/>
    <property type="match status" value="1"/>
</dbReference>
<evidence type="ECO:0000313" key="9">
    <source>
        <dbReference type="Proteomes" id="UP000248863"/>
    </source>
</evidence>
<feature type="non-terminal residue" evidence="8">
    <location>
        <position position="388"/>
    </location>
</feature>
<dbReference type="SUPFAM" id="SSF53383">
    <property type="entry name" value="PLP-dependent transferases"/>
    <property type="match status" value="1"/>
</dbReference>
<sequence length="388" mass="40420">MGIHDRFRDDAAIAVDALAGFAAQSADRAGPVIRQPALGDLARTLELDRLIAEGGLTGERLRAFLADYLAASTRLHHPGYMAHQVAVPEPLSAVAALVDGFCNNAMAIYEMGPAAATVEFAVLAWMLRKIGWSATPADAPAAEADAAGGVLTHGGSLANLTALLAARGRAAPRAFEDGTPHDLVIVASPTAHYSVARAAGILGLGQTAVRPAPADAAGRLDPDRLADCLDRLRDDGLVPMAVVANACATALGLYDPLRSIAEICRARGVWLHVDGAHGASVLVSRRLRDRLDGIALADSVVWDAHKMLGSATLCAAVLVRDRADLDLAFRAEASYLFHDKDQPGVDFIHRTVECTKAAIGLKAFFALAAGGEAAVAATIERQTDLAAA</sequence>
<dbReference type="InterPro" id="IPR015421">
    <property type="entry name" value="PyrdxlP-dep_Trfase_major"/>
</dbReference>
<dbReference type="AlphaFoldDB" id="A0A327KTU6"/>
<evidence type="ECO:0000256" key="6">
    <source>
        <dbReference type="PIRSR" id="PIRSR602129-50"/>
    </source>
</evidence>
<comment type="cofactor">
    <cofactor evidence="1 6 7">
        <name>pyridoxal 5'-phosphate</name>
        <dbReference type="ChEBI" id="CHEBI:597326"/>
    </cofactor>
</comment>
<evidence type="ECO:0000256" key="4">
    <source>
        <dbReference type="ARBA" id="ARBA00022898"/>
    </source>
</evidence>
<dbReference type="Pfam" id="PF00282">
    <property type="entry name" value="Pyridoxal_deC"/>
    <property type="match status" value="1"/>
</dbReference>
<evidence type="ECO:0000256" key="3">
    <source>
        <dbReference type="ARBA" id="ARBA00022793"/>
    </source>
</evidence>
<accession>A0A327KTU6</accession>
<gene>
    <name evidence="8" type="ORF">CH338_04925</name>
</gene>
<dbReference type="GO" id="GO:0005737">
    <property type="term" value="C:cytoplasm"/>
    <property type="evidence" value="ECO:0007669"/>
    <property type="project" value="TreeGrafter"/>
</dbReference>
<dbReference type="PANTHER" id="PTHR45677">
    <property type="entry name" value="GLUTAMATE DECARBOXYLASE-RELATED"/>
    <property type="match status" value="1"/>
</dbReference>
<keyword evidence="9" id="KW-1185">Reference proteome</keyword>
<name>A0A327KTU6_9BRAD</name>
<dbReference type="GO" id="GO:0016831">
    <property type="term" value="F:carboxy-lyase activity"/>
    <property type="evidence" value="ECO:0007669"/>
    <property type="project" value="UniProtKB-KW"/>
</dbReference>
<evidence type="ECO:0000256" key="5">
    <source>
        <dbReference type="ARBA" id="ARBA00023239"/>
    </source>
</evidence>
<dbReference type="GO" id="GO:0019752">
    <property type="term" value="P:carboxylic acid metabolic process"/>
    <property type="evidence" value="ECO:0007669"/>
    <property type="project" value="InterPro"/>
</dbReference>
<comment type="similarity">
    <text evidence="2 7">Belongs to the group II decarboxylase family.</text>
</comment>
<evidence type="ECO:0000313" key="8">
    <source>
        <dbReference type="EMBL" id="RAI40855.1"/>
    </source>
</evidence>
<dbReference type="RefSeq" id="WP_111355942.1">
    <property type="nucleotide sequence ID" value="NZ_NPEU01000031.1"/>
</dbReference>
<dbReference type="InterPro" id="IPR015424">
    <property type="entry name" value="PyrdxlP-dep_Trfase"/>
</dbReference>